<keyword evidence="1" id="KW-0285">Flavoprotein</keyword>
<dbReference type="PANTHER" id="PTHR47429:SF9">
    <property type="entry name" value="PAS DOMAIN-CONTAINING PROTEIN"/>
    <property type="match status" value="1"/>
</dbReference>
<gene>
    <name evidence="6" type="ORF">HETSPECPRED_000146</name>
</gene>
<organism evidence="6 7">
    <name type="scientific">Heterodermia speciosa</name>
    <dbReference type="NCBI Taxonomy" id="116794"/>
    <lineage>
        <taxon>Eukaryota</taxon>
        <taxon>Fungi</taxon>
        <taxon>Dikarya</taxon>
        <taxon>Ascomycota</taxon>
        <taxon>Pezizomycotina</taxon>
        <taxon>Lecanoromycetes</taxon>
        <taxon>OSLEUM clade</taxon>
        <taxon>Lecanoromycetidae</taxon>
        <taxon>Caliciales</taxon>
        <taxon>Physciaceae</taxon>
        <taxon>Heterodermia</taxon>
    </lineage>
</organism>
<evidence type="ECO:0000256" key="2">
    <source>
        <dbReference type="ARBA" id="ARBA00022643"/>
    </source>
</evidence>
<dbReference type="InterPro" id="IPR035965">
    <property type="entry name" value="PAS-like_dom_sf"/>
</dbReference>
<feature type="compositionally biased region" description="Basic and acidic residues" evidence="4">
    <location>
        <begin position="625"/>
        <end position="644"/>
    </location>
</feature>
<feature type="compositionally biased region" description="Polar residues" evidence="4">
    <location>
        <begin position="671"/>
        <end position="689"/>
    </location>
</feature>
<comment type="caution">
    <text evidence="6">The sequence shown here is derived from an EMBL/GenBank/DDBJ whole genome shotgun (WGS) entry which is preliminary data.</text>
</comment>
<dbReference type="AlphaFoldDB" id="A0A8H3HUR0"/>
<dbReference type="Proteomes" id="UP000664521">
    <property type="component" value="Unassembled WGS sequence"/>
</dbReference>
<dbReference type="InterPro" id="IPR000700">
    <property type="entry name" value="PAS-assoc_C"/>
</dbReference>
<dbReference type="Gene3D" id="3.30.450.20">
    <property type="entry name" value="PAS domain"/>
    <property type="match status" value="2"/>
</dbReference>
<evidence type="ECO:0000313" key="6">
    <source>
        <dbReference type="EMBL" id="CAF9903187.1"/>
    </source>
</evidence>
<dbReference type="OrthoDB" id="447251at2759"/>
<feature type="compositionally biased region" description="Low complexity" evidence="4">
    <location>
        <begin position="112"/>
        <end position="123"/>
    </location>
</feature>
<keyword evidence="2" id="KW-0288">FMN</keyword>
<keyword evidence="7" id="KW-1185">Reference proteome</keyword>
<feature type="compositionally biased region" description="Polar residues" evidence="4">
    <location>
        <begin position="95"/>
        <end position="111"/>
    </location>
</feature>
<feature type="region of interest" description="Disordered" evidence="4">
    <location>
        <begin position="617"/>
        <end position="689"/>
    </location>
</feature>
<dbReference type="GO" id="GO:0005634">
    <property type="term" value="C:nucleus"/>
    <property type="evidence" value="ECO:0007669"/>
    <property type="project" value="TreeGrafter"/>
</dbReference>
<evidence type="ECO:0000313" key="7">
    <source>
        <dbReference type="Proteomes" id="UP000664521"/>
    </source>
</evidence>
<dbReference type="PROSITE" id="PS50113">
    <property type="entry name" value="PAC"/>
    <property type="match status" value="1"/>
</dbReference>
<protein>
    <recommendedName>
        <fullName evidence="5">PAC domain-containing protein</fullName>
    </recommendedName>
</protein>
<reference evidence="6" key="1">
    <citation type="submission" date="2021-03" db="EMBL/GenBank/DDBJ databases">
        <authorList>
            <person name="Tagirdzhanova G."/>
        </authorList>
    </citation>
    <scope>NUCLEOTIDE SEQUENCE</scope>
</reference>
<evidence type="ECO:0000259" key="5">
    <source>
        <dbReference type="PROSITE" id="PS50113"/>
    </source>
</evidence>
<dbReference type="SUPFAM" id="SSF55785">
    <property type="entry name" value="PYP-like sensor domain (PAS domain)"/>
    <property type="match status" value="1"/>
</dbReference>
<name>A0A8H3HUR0_9LECA</name>
<feature type="region of interest" description="Disordered" evidence="4">
    <location>
        <begin position="26"/>
        <end position="129"/>
    </location>
</feature>
<evidence type="ECO:0000256" key="1">
    <source>
        <dbReference type="ARBA" id="ARBA00022630"/>
    </source>
</evidence>
<feature type="domain" description="PAC" evidence="5">
    <location>
        <begin position="357"/>
        <end position="410"/>
    </location>
</feature>
<sequence length="689" mass="76679">MEAPYPPAVQTMRNLDVHRHDPERETTLLPQRQAGIQDGSLSPVTVKDFQDQHRLPTRRPSTPNFDRASPRVRTDSAPPIPDPRLRYKHHPPRNESLNNNHRSPYVQDQNVSRSPSPASAMSSDETYETQATSIQIPPLQAESALESFDQMEPLQGDLPGSFDLVEPADDHVNHHGFSLEARSEQLFSHEHLKVIFADPTLLLRFTAFLSTHRPRSVPILIYYLDALKALKAIKYANAIAEALSPIPGHEYTANLAPASSNAALENKANQAFDALVREDLPAYITQMYVQIVSLSISQRITGVLAPHLREASEGLAEVFCLTDPSRPDNPIVFASEEFCRTTQYGMGLSDAVKAGREQCEVFLNYRRDGSPFMNMLMIAPLCDSRGKIRYHIGAQVDVSGLAKDCTDLESLQKLVSQQQAQRQDGSATNGVAQQEKGDEFQELSEMLNMGELETVRRHGGRMHREYQDEETESQRNTALHKPRLLLEEPSIDPAHAYVPGKGRSGKLSGIYQNYLLIRPYPSLRILFASPTLRVPGILQSPFMNKIGGSSRVQDELTSALAEGRGVTAKVRWVSKADEEGRNRWIHCTPLIGSNGQIGVWMIVIIDDDQGLSRKWKQAPPVATHRGREYGTSRDAHSHHGRMSDDLGSSVPASMRGAGSMRGDNRKMQGRNPETTTSTRSASPNSVRIY</sequence>
<feature type="region of interest" description="Disordered" evidence="4">
    <location>
        <begin position="456"/>
        <end position="477"/>
    </location>
</feature>
<accession>A0A8H3HUR0</accession>
<evidence type="ECO:0000256" key="4">
    <source>
        <dbReference type="SAM" id="MobiDB-lite"/>
    </source>
</evidence>
<evidence type="ECO:0000256" key="3">
    <source>
        <dbReference type="ARBA" id="ARBA00022991"/>
    </source>
</evidence>
<proteinExistence type="predicted"/>
<keyword evidence="3" id="KW-0157">Chromophore</keyword>
<dbReference type="PANTHER" id="PTHR47429">
    <property type="entry name" value="PROTEIN TWIN LOV 1"/>
    <property type="match status" value="1"/>
</dbReference>
<dbReference type="EMBL" id="CAJPDS010000001">
    <property type="protein sequence ID" value="CAF9903187.1"/>
    <property type="molecule type" value="Genomic_DNA"/>
</dbReference>